<comment type="caution">
    <text evidence="1">The sequence shown here is derived from an EMBL/GenBank/DDBJ whole genome shotgun (WGS) entry which is preliminary data.</text>
</comment>
<dbReference type="EMBL" id="JADCNM010000003">
    <property type="protein sequence ID" value="KAG0490991.1"/>
    <property type="molecule type" value="Genomic_DNA"/>
</dbReference>
<protein>
    <submittedName>
        <fullName evidence="1">Uncharacterized protein</fullName>
    </submittedName>
</protein>
<dbReference type="AlphaFoldDB" id="A0A835VC83"/>
<evidence type="ECO:0000313" key="2">
    <source>
        <dbReference type="Proteomes" id="UP000639772"/>
    </source>
</evidence>
<gene>
    <name evidence="1" type="ORF">HPP92_007854</name>
</gene>
<evidence type="ECO:0000313" key="1">
    <source>
        <dbReference type="EMBL" id="KAG0490991.1"/>
    </source>
</evidence>
<dbReference type="Proteomes" id="UP000639772">
    <property type="component" value="Chromosome 3"/>
</dbReference>
<proteinExistence type="predicted"/>
<organism evidence="1 2">
    <name type="scientific">Vanilla planifolia</name>
    <name type="common">Vanilla</name>
    <dbReference type="NCBI Taxonomy" id="51239"/>
    <lineage>
        <taxon>Eukaryota</taxon>
        <taxon>Viridiplantae</taxon>
        <taxon>Streptophyta</taxon>
        <taxon>Embryophyta</taxon>
        <taxon>Tracheophyta</taxon>
        <taxon>Spermatophyta</taxon>
        <taxon>Magnoliopsida</taxon>
        <taxon>Liliopsida</taxon>
        <taxon>Asparagales</taxon>
        <taxon>Orchidaceae</taxon>
        <taxon>Vanilloideae</taxon>
        <taxon>Vanilleae</taxon>
        <taxon>Vanilla</taxon>
    </lineage>
</organism>
<name>A0A835VC83_VANPL</name>
<sequence length="82" mass="9467">MNEDRRCRPILFNSMRLEDSDQEPLDDGMNGIYSRRQQTLEPNIPLVGKNVYENADRLVPRNRCGESVEEHEGAEASMCKKL</sequence>
<dbReference type="OrthoDB" id="417481at2759"/>
<reference evidence="1 2" key="1">
    <citation type="journal article" date="2020" name="Nat. Food">
        <title>A phased Vanilla planifolia genome enables genetic improvement of flavour and production.</title>
        <authorList>
            <person name="Hasing T."/>
            <person name="Tang H."/>
            <person name="Brym M."/>
            <person name="Khazi F."/>
            <person name="Huang T."/>
            <person name="Chambers A.H."/>
        </authorList>
    </citation>
    <scope>NUCLEOTIDE SEQUENCE [LARGE SCALE GENOMIC DNA]</scope>
    <source>
        <tissue evidence="1">Leaf</tissue>
    </source>
</reference>
<accession>A0A835VC83</accession>